<dbReference type="InterPro" id="IPR013519">
    <property type="entry name" value="Int_alpha_beta-p"/>
</dbReference>
<dbReference type="EMBL" id="MOXD01000017">
    <property type="protein sequence ID" value="OMQ19905.1"/>
    <property type="molecule type" value="Genomic_DNA"/>
</dbReference>
<dbReference type="InterPro" id="IPR000413">
    <property type="entry name" value="Integrin_alpha"/>
</dbReference>
<dbReference type="RefSeq" id="WP_076944162.1">
    <property type="nucleotide sequence ID" value="NZ_MOXD01000017.1"/>
</dbReference>
<accession>A0A1S8CE54</accession>
<dbReference type="OrthoDB" id="8481600at2"/>
<protein>
    <recommendedName>
        <fullName evidence="5">Bacterial Ig-like domain-containing protein</fullName>
    </recommendedName>
</protein>
<keyword evidence="1" id="KW-0732">Signal</keyword>
<feature type="domain" description="Bacterial Ig-like" evidence="5">
    <location>
        <begin position="2"/>
        <end position="73"/>
    </location>
</feature>
<dbReference type="InterPro" id="IPR028994">
    <property type="entry name" value="Integrin_alpha_N"/>
</dbReference>
<reference evidence="6 7" key="1">
    <citation type="submission" date="2016-11" db="EMBL/GenBank/DDBJ databases">
        <title>Rahnella oryzae sp. nov., isolated from rice root.</title>
        <authorList>
            <person name="Zhang X.-X."/>
            <person name="Zhang J."/>
        </authorList>
    </citation>
    <scope>NUCLEOTIDE SEQUENCE [LARGE SCALE GENOMIC DNA]</scope>
    <source>
        <strain evidence="6 7">J11-6</strain>
    </source>
</reference>
<dbReference type="PROSITE" id="PS51470">
    <property type="entry name" value="FG_GAP"/>
    <property type="match status" value="2"/>
</dbReference>
<organism evidence="6 7">
    <name type="scientific">Serratia oryzae</name>
    <dbReference type="NCBI Taxonomy" id="2034155"/>
    <lineage>
        <taxon>Bacteria</taxon>
        <taxon>Pseudomonadati</taxon>
        <taxon>Pseudomonadota</taxon>
        <taxon>Gammaproteobacteria</taxon>
        <taxon>Enterobacterales</taxon>
        <taxon>Yersiniaceae</taxon>
        <taxon>Serratia</taxon>
    </lineage>
</organism>
<feature type="domain" description="Bacterial Ig-like" evidence="5">
    <location>
        <begin position="294"/>
        <end position="403"/>
    </location>
</feature>
<proteinExistence type="predicted"/>
<evidence type="ECO:0000313" key="7">
    <source>
        <dbReference type="Proteomes" id="UP000216021"/>
    </source>
</evidence>
<evidence type="ECO:0000256" key="2">
    <source>
        <dbReference type="ARBA" id="ARBA00022737"/>
    </source>
</evidence>
<dbReference type="InterPro" id="IPR044016">
    <property type="entry name" value="Big_13"/>
</dbReference>
<dbReference type="Gene3D" id="6.20.50.90">
    <property type="match status" value="1"/>
</dbReference>
<evidence type="ECO:0000313" key="6">
    <source>
        <dbReference type="EMBL" id="OMQ19905.1"/>
    </source>
</evidence>
<dbReference type="SUPFAM" id="SSF69318">
    <property type="entry name" value="Integrin alpha N-terminal domain"/>
    <property type="match status" value="2"/>
</dbReference>
<name>A0A1S8CE54_9GAMM</name>
<dbReference type="Gene3D" id="2.130.10.130">
    <property type="entry name" value="Integrin alpha, N-terminal"/>
    <property type="match status" value="3"/>
</dbReference>
<dbReference type="Pfam" id="PF19077">
    <property type="entry name" value="Big_13"/>
    <property type="match status" value="4"/>
</dbReference>
<evidence type="ECO:0000256" key="1">
    <source>
        <dbReference type="ARBA" id="ARBA00022729"/>
    </source>
</evidence>
<dbReference type="GO" id="GO:0008305">
    <property type="term" value="C:integrin complex"/>
    <property type="evidence" value="ECO:0007669"/>
    <property type="project" value="InterPro"/>
</dbReference>
<dbReference type="GO" id="GO:0016787">
    <property type="term" value="F:hydrolase activity"/>
    <property type="evidence" value="ECO:0007669"/>
    <property type="project" value="UniProtKB-KW"/>
</dbReference>
<feature type="domain" description="Bacterial Ig-like" evidence="5">
    <location>
        <begin position="101"/>
        <end position="181"/>
    </location>
</feature>
<keyword evidence="4" id="KW-0325">Glycoprotein</keyword>
<dbReference type="NCBIfam" id="NF033510">
    <property type="entry name" value="Ca_tandemer"/>
    <property type="match status" value="2"/>
</dbReference>
<dbReference type="PRINTS" id="PR01185">
    <property type="entry name" value="INTEGRINA"/>
</dbReference>
<dbReference type="Proteomes" id="UP000216021">
    <property type="component" value="Unassembled WGS sequence"/>
</dbReference>
<dbReference type="GO" id="GO:0007155">
    <property type="term" value="P:cell adhesion"/>
    <property type="evidence" value="ECO:0007669"/>
    <property type="project" value="InterPro"/>
</dbReference>
<keyword evidence="7" id="KW-1185">Reference proteome</keyword>
<comment type="caution">
    <text evidence="6">The sequence shown here is derived from an EMBL/GenBank/DDBJ whole genome shotgun (WGS) entry which is preliminary data.</text>
</comment>
<dbReference type="PANTHER" id="PTHR23221:SF7">
    <property type="entry name" value="PHOSPHATIDYLINOSITOL-GLYCAN-SPECIFIC PHOSPHOLIPASE D"/>
    <property type="match status" value="1"/>
</dbReference>
<sequence>PTPTLSGRAEANSLVMVSDQNGLLGSAQTNELGQWRFTPADKLAEGEHRFTVTAVDQAGNVSEPSNTFTLTLDFTAPDASLVAITGVDDQFGERKGNVVAGGTTDDNRPTLSGTGAEAGNTITVYNGSTAIGTAIVQADGTWSLKPTLPLADGLVTLTAKETDAVGNTTAPSPAYSFTIDQSLPNQKIVISGISDDTGKSGSDFVTSDNTLTIRGTLDAKLSAGQVAQISMDGGKTWSAVTVAADNTWSYVDSRVLADGTHTYMARVLSASGVAGSNTQQVVTVDTQAPVGKLVLDLVTTSDNGVSTSDNITSITTPTIQGSVTGIGAKDLADIQSGKVTVMLFNDVNNDGVYGAGDTLLGKDIPVTVNGATGSFTYTLPMLKNGTYNLKAVLVDEAGNQSKAGLLDDNASARLVVDNTVSTQVIGTQANDVLGYALTGIGDFNGDGIEDFMVSAPHLMVGSIAVSQSSMYIVYGTPQGLPQLPSLDALTAEQGIRMDNPKLSLGDFSNQGMVVTKIGDLNGDGYDDVIVSSNLADSTFVLFGGADGMGTIDLDAIKTGSTSRGFLINGAGGAWSGVAASGGDYNGDGYADIVFGGSDGNKVYVLYGHAGNAGSASWSNLTMTATGLTNAETKVALSADKFTYINSSNAASSLGDRHQSVGDVNGDGYEDFIITYPRVSVDGYSEAGIAYLVFGDVQGYGSNLDIYKDYAKVGIRLTSTENNEELGDVALDWGGASHGGMPYGTSNTIASLGDINGDGIGDFIIGSPLWGDKADGGLAPGRAYVLYGKNGAWSDLSLKNLDGSNGFYLTSSNSGTDALLGQSVRSAGDVNGDGIDDFLIGAPDADSNGKTNNGAVYLVYGQEGGGFATNTDLDALVTAGQAKKWVGANTNDYMGTNIGSGDWNGDGIQDIAIPSWGSDQGANNGGKFDVYYGSVDNLTQAFTVGDDVLVGLTGQVDRISGGLGNDRISNIGTGDVAYGGGGNDTVSIVGTDFVRVDGGLGIDTLELGGQNMHLNLAEMGQKVQGFEHFELGNGNNSISLRLSDLIDSGERDLLVNDSKVQLQITGDNGLVELSSGATASESWTHQGATTLNGVAYNIYSNVGNTGELFIEQTLNVTIM</sequence>
<feature type="non-terminal residue" evidence="6">
    <location>
        <position position="1"/>
    </location>
</feature>
<dbReference type="Pfam" id="PF01839">
    <property type="entry name" value="FG-GAP"/>
    <property type="match status" value="3"/>
</dbReference>
<evidence type="ECO:0000259" key="5">
    <source>
        <dbReference type="Pfam" id="PF19077"/>
    </source>
</evidence>
<dbReference type="AlphaFoldDB" id="A0A1S8CE54"/>
<keyword evidence="2" id="KW-0677">Repeat</keyword>
<dbReference type="InterPro" id="IPR013517">
    <property type="entry name" value="FG-GAP"/>
</dbReference>
<evidence type="ECO:0000256" key="4">
    <source>
        <dbReference type="ARBA" id="ARBA00023180"/>
    </source>
</evidence>
<feature type="domain" description="Bacterial Ig-like" evidence="5">
    <location>
        <begin position="193"/>
        <end position="286"/>
    </location>
</feature>
<dbReference type="SMART" id="SM00191">
    <property type="entry name" value="Int_alpha"/>
    <property type="match status" value="7"/>
</dbReference>
<dbReference type="PANTHER" id="PTHR23221">
    <property type="entry name" value="GLYCOSYLPHOSPHATIDYLINOSITOL PHOSPHOLIPASE D"/>
    <property type="match status" value="1"/>
</dbReference>
<gene>
    <name evidence="6" type="ORF">BMI79_20695</name>
</gene>
<dbReference type="Gene3D" id="2.60.40.10">
    <property type="entry name" value="Immunoglobulins"/>
    <property type="match status" value="3"/>
</dbReference>
<dbReference type="STRING" id="2034155.BMI79_20695"/>
<dbReference type="InterPro" id="IPR013783">
    <property type="entry name" value="Ig-like_fold"/>
</dbReference>
<keyword evidence="3" id="KW-0378">Hydrolase</keyword>
<evidence type="ECO:0000256" key="3">
    <source>
        <dbReference type="ARBA" id="ARBA00022801"/>
    </source>
</evidence>